<dbReference type="Proteomes" id="UP000719412">
    <property type="component" value="Unassembled WGS sequence"/>
</dbReference>
<name>A0A8J6HQP3_TENMO</name>
<proteinExistence type="predicted"/>
<keyword evidence="2" id="KW-1185">Reference proteome</keyword>
<reference evidence="1" key="1">
    <citation type="journal article" date="2020" name="J Insects Food Feed">
        <title>The yellow mealworm (Tenebrio molitor) genome: a resource for the emerging insects as food and feed industry.</title>
        <authorList>
            <person name="Eriksson T."/>
            <person name="Andere A."/>
            <person name="Kelstrup H."/>
            <person name="Emery V."/>
            <person name="Picard C."/>
        </authorList>
    </citation>
    <scope>NUCLEOTIDE SEQUENCE</scope>
    <source>
        <strain evidence="1">Stoneville</strain>
        <tissue evidence="1">Whole head</tissue>
    </source>
</reference>
<sequence length="132" mass="14985">MFAEIARRKIVEFGPDRLRTQQVETTVGVVEKTNREKTDRRRRLCVTNEGKKLQKKTLVGAEEEMGKRSSVGGADTSAVCVRVIIDGKRIWVFSRILKELPCNIVQELPDSCKICFQMIVVPGSSSDYKFIH</sequence>
<reference evidence="1" key="2">
    <citation type="submission" date="2021-08" db="EMBL/GenBank/DDBJ databases">
        <authorList>
            <person name="Eriksson T."/>
        </authorList>
    </citation>
    <scope>NUCLEOTIDE SEQUENCE</scope>
    <source>
        <strain evidence="1">Stoneville</strain>
        <tissue evidence="1">Whole head</tissue>
    </source>
</reference>
<evidence type="ECO:0000313" key="2">
    <source>
        <dbReference type="Proteomes" id="UP000719412"/>
    </source>
</evidence>
<gene>
    <name evidence="1" type="ORF">GEV33_003953</name>
</gene>
<comment type="caution">
    <text evidence="1">The sequence shown here is derived from an EMBL/GenBank/DDBJ whole genome shotgun (WGS) entry which is preliminary data.</text>
</comment>
<dbReference type="EMBL" id="JABDTM020016521">
    <property type="protein sequence ID" value="KAH0818837.1"/>
    <property type="molecule type" value="Genomic_DNA"/>
</dbReference>
<protein>
    <submittedName>
        <fullName evidence="1">Uncharacterized protein</fullName>
    </submittedName>
</protein>
<evidence type="ECO:0000313" key="1">
    <source>
        <dbReference type="EMBL" id="KAH0818837.1"/>
    </source>
</evidence>
<dbReference type="AlphaFoldDB" id="A0A8J6HQP3"/>
<accession>A0A8J6HQP3</accession>
<organism evidence="1 2">
    <name type="scientific">Tenebrio molitor</name>
    <name type="common">Yellow mealworm beetle</name>
    <dbReference type="NCBI Taxonomy" id="7067"/>
    <lineage>
        <taxon>Eukaryota</taxon>
        <taxon>Metazoa</taxon>
        <taxon>Ecdysozoa</taxon>
        <taxon>Arthropoda</taxon>
        <taxon>Hexapoda</taxon>
        <taxon>Insecta</taxon>
        <taxon>Pterygota</taxon>
        <taxon>Neoptera</taxon>
        <taxon>Endopterygota</taxon>
        <taxon>Coleoptera</taxon>
        <taxon>Polyphaga</taxon>
        <taxon>Cucujiformia</taxon>
        <taxon>Tenebrionidae</taxon>
        <taxon>Tenebrio</taxon>
    </lineage>
</organism>